<evidence type="ECO:0000256" key="1">
    <source>
        <dbReference type="SAM" id="MobiDB-lite"/>
    </source>
</evidence>
<proteinExistence type="predicted"/>
<dbReference type="KEGG" id="hbs:IPV69_02730"/>
<evidence type="ECO:0000313" key="3">
    <source>
        <dbReference type="EMBL" id="QOV90306.1"/>
    </source>
</evidence>
<dbReference type="RefSeq" id="WP_206293384.1">
    <property type="nucleotide sequence ID" value="NZ_CP063458.1"/>
</dbReference>
<dbReference type="Gene3D" id="3.40.50.1110">
    <property type="entry name" value="SGNH hydrolase"/>
    <property type="match status" value="1"/>
</dbReference>
<name>A0A7M2WXV4_9BACT</name>
<dbReference type="Gene3D" id="2.60.120.430">
    <property type="entry name" value="Galactose-binding lectin"/>
    <property type="match status" value="1"/>
</dbReference>
<dbReference type="SUPFAM" id="SSF49785">
    <property type="entry name" value="Galactose-binding domain-like"/>
    <property type="match status" value="1"/>
</dbReference>
<dbReference type="InterPro" id="IPR008979">
    <property type="entry name" value="Galactose-bd-like_sf"/>
</dbReference>
<dbReference type="GO" id="GO:0004622">
    <property type="term" value="F:phosphatidylcholine lysophospholipase activity"/>
    <property type="evidence" value="ECO:0007669"/>
    <property type="project" value="TreeGrafter"/>
</dbReference>
<dbReference type="InterPro" id="IPR051532">
    <property type="entry name" value="Ester_Hydrolysis_Enzymes"/>
</dbReference>
<dbReference type="EMBL" id="CP063458">
    <property type="protein sequence ID" value="QOV90306.1"/>
    <property type="molecule type" value="Genomic_DNA"/>
</dbReference>
<dbReference type="CDD" id="cd01833">
    <property type="entry name" value="XynB_like"/>
    <property type="match status" value="1"/>
</dbReference>
<dbReference type="PANTHER" id="PTHR30383">
    <property type="entry name" value="THIOESTERASE 1/PROTEASE 1/LYSOPHOSPHOLIPASE L1"/>
    <property type="match status" value="1"/>
</dbReference>
<keyword evidence="4" id="KW-1185">Reference proteome</keyword>
<dbReference type="Proteomes" id="UP000593765">
    <property type="component" value="Chromosome"/>
</dbReference>
<feature type="domain" description="SGNH hydrolase-type esterase" evidence="2">
    <location>
        <begin position="435"/>
        <end position="646"/>
    </location>
</feature>
<dbReference type="AlphaFoldDB" id="A0A7M2WXV4"/>
<dbReference type="Pfam" id="PF13472">
    <property type="entry name" value="Lipase_GDSL_2"/>
    <property type="match status" value="1"/>
</dbReference>
<organism evidence="3 4">
    <name type="scientific">Humisphaera borealis</name>
    <dbReference type="NCBI Taxonomy" id="2807512"/>
    <lineage>
        <taxon>Bacteria</taxon>
        <taxon>Pseudomonadati</taxon>
        <taxon>Planctomycetota</taxon>
        <taxon>Phycisphaerae</taxon>
        <taxon>Tepidisphaerales</taxon>
        <taxon>Tepidisphaeraceae</taxon>
        <taxon>Humisphaera</taxon>
    </lineage>
</organism>
<dbReference type="InterPro" id="IPR036514">
    <property type="entry name" value="SGNH_hydro_sf"/>
</dbReference>
<protein>
    <recommendedName>
        <fullName evidence="2">SGNH hydrolase-type esterase domain-containing protein</fullName>
    </recommendedName>
</protein>
<feature type="compositionally biased region" description="Pro residues" evidence="1">
    <location>
        <begin position="248"/>
        <end position="270"/>
    </location>
</feature>
<feature type="region of interest" description="Disordered" evidence="1">
    <location>
        <begin position="243"/>
        <end position="275"/>
    </location>
</feature>
<gene>
    <name evidence="3" type="ORF">IPV69_02730</name>
</gene>
<evidence type="ECO:0000259" key="2">
    <source>
        <dbReference type="Pfam" id="PF13472"/>
    </source>
</evidence>
<dbReference type="InterPro" id="IPR013830">
    <property type="entry name" value="SGNH_hydro"/>
</dbReference>
<dbReference type="PANTHER" id="PTHR30383:SF5">
    <property type="entry name" value="SGNH HYDROLASE-TYPE ESTERASE DOMAIN-CONTAINING PROTEIN"/>
    <property type="match status" value="1"/>
</dbReference>
<accession>A0A7M2WXV4</accession>
<sequence length="659" mass="69176">MRSTRRAARCAVEGLESRQLLAAAPSALVAKVPEAAAFQLVYDLNIPKLGGSYNTTAVPYSVNDAAKITTPFDRVAYHLQLTKADGTTQWVYVSADAFTQDAKKLGVPTFASGGAFQNAISNLNVKSNVAGIVQGTGLSGGMMEFWPNSYNTRNAAGVPGASEWGYDFGDEIGLPANGYGSMQIHNYNAQQTLFAYNAWGGLEPTKDAEIGIGNSPTGGKDWTFNKSAGQWSVRRLQVLVRPTTTVPPTSPPPVSPPPVSPPPVSPPVSPPVAGGTRINFQPAAAPTVSGYLVDAGQTYGARNGRTYGWSVSHADAVYDRNVNANQLLDTAVGVKAGGKWELAVPNGKYVVKIAVGDAAATSQNNVWVEGSQLFNQVPLAINAFSTKSVTVNVTDGNLSVGVGSAATGKTKLNYIEVAPSTTPAPTIQLGTILPLGDSITWGYEDKKLPTGGYRSRLYDKLAAAGAGFTYAGSENDPFDSSLQAPKLTRHEGHGAFRTDQVAGNLLGVAPGSNVSSNNGGHWLDGTASHPAINPQIVLLHIGTNDILQKIAPATAAANLDSIIKTLTDARPTAKIFVSTIIPTLDATKMTALKQYNDLLKQVVAKYKALGKKVTLVDMYTQFVDATGAPRASLFSDSVHPTRAGYDKIGDAWSAAILAA</sequence>
<evidence type="ECO:0000313" key="4">
    <source>
        <dbReference type="Proteomes" id="UP000593765"/>
    </source>
</evidence>
<dbReference type="SUPFAM" id="SSF52266">
    <property type="entry name" value="SGNH hydrolase"/>
    <property type="match status" value="1"/>
</dbReference>
<reference evidence="3 4" key="1">
    <citation type="submission" date="2020-10" db="EMBL/GenBank/DDBJ databases">
        <title>Wide distribution of Phycisphaera-like planctomycetes from WD2101 soil group in peatlands and genome analysis of the first cultivated representative.</title>
        <authorList>
            <person name="Dedysh S.N."/>
            <person name="Beletsky A.V."/>
            <person name="Ivanova A."/>
            <person name="Kulichevskaya I.S."/>
            <person name="Suzina N.E."/>
            <person name="Philippov D.A."/>
            <person name="Rakitin A.L."/>
            <person name="Mardanov A.V."/>
            <person name="Ravin N.V."/>
        </authorList>
    </citation>
    <scope>NUCLEOTIDE SEQUENCE [LARGE SCALE GENOMIC DNA]</scope>
    <source>
        <strain evidence="3 4">M1803</strain>
    </source>
</reference>